<accession>L5L2X5</accession>
<dbReference type="PANTHER" id="PTHR31849:SF1">
    <property type="entry name" value="CYSTEINE-RICH DPF MOTIF DOMAIN-CONTAINING PROTEIN 1"/>
    <property type="match status" value="1"/>
</dbReference>
<dbReference type="eggNOG" id="KOG4543">
    <property type="taxonomic scope" value="Eukaryota"/>
</dbReference>
<dbReference type="PANTHER" id="PTHR31849">
    <property type="entry name" value="CYSTEINE-RICH PDF MOTIF DOMAIN-CONTAINING PROTEIN 1"/>
    <property type="match status" value="1"/>
</dbReference>
<dbReference type="EMBL" id="KB030361">
    <property type="protein sequence ID" value="ELK17982.1"/>
    <property type="molecule type" value="Genomic_DNA"/>
</dbReference>
<gene>
    <name evidence="1" type="ORF">PAL_GLEAN10000193</name>
</gene>
<dbReference type="AlphaFoldDB" id="L5L2X5"/>
<sequence>MACESEHRPLGVFECQLCALTAPYSYVGQKPQHPVSPVSTSVHWPKKPCPEPACLSLTRALGIGFRPTLPTSGRFTVARGGTGQGSRAIQLFLNLRAPSFQLSLESSTFSSWGSSTVTQAGTAQQLGVNGAAAGACSILLVVCGKPACLWLLQWWE</sequence>
<dbReference type="InParanoid" id="L5L2X5"/>
<evidence type="ECO:0000313" key="1">
    <source>
        <dbReference type="EMBL" id="ELK17982.1"/>
    </source>
</evidence>
<organism evidence="1 2">
    <name type="scientific">Pteropus alecto</name>
    <name type="common">Black flying fox</name>
    <dbReference type="NCBI Taxonomy" id="9402"/>
    <lineage>
        <taxon>Eukaryota</taxon>
        <taxon>Metazoa</taxon>
        <taxon>Chordata</taxon>
        <taxon>Craniata</taxon>
        <taxon>Vertebrata</taxon>
        <taxon>Euteleostomi</taxon>
        <taxon>Mammalia</taxon>
        <taxon>Eutheria</taxon>
        <taxon>Laurasiatheria</taxon>
        <taxon>Chiroptera</taxon>
        <taxon>Yinpterochiroptera</taxon>
        <taxon>Pteropodoidea</taxon>
        <taxon>Pteropodidae</taxon>
        <taxon>Pteropodinae</taxon>
        <taxon>Pteropus</taxon>
    </lineage>
</organism>
<evidence type="ECO:0008006" key="3">
    <source>
        <dbReference type="Google" id="ProtNLM"/>
    </source>
</evidence>
<evidence type="ECO:0000313" key="2">
    <source>
        <dbReference type="Proteomes" id="UP000010552"/>
    </source>
</evidence>
<dbReference type="Proteomes" id="UP000010552">
    <property type="component" value="Unassembled WGS sequence"/>
</dbReference>
<reference evidence="2" key="1">
    <citation type="journal article" date="2013" name="Science">
        <title>Comparative analysis of bat genomes provides insight into the evolution of flight and immunity.</title>
        <authorList>
            <person name="Zhang G."/>
            <person name="Cowled C."/>
            <person name="Shi Z."/>
            <person name="Huang Z."/>
            <person name="Bishop-Lilly K.A."/>
            <person name="Fang X."/>
            <person name="Wynne J.W."/>
            <person name="Xiong Z."/>
            <person name="Baker M.L."/>
            <person name="Zhao W."/>
            <person name="Tachedjian M."/>
            <person name="Zhu Y."/>
            <person name="Zhou P."/>
            <person name="Jiang X."/>
            <person name="Ng J."/>
            <person name="Yang L."/>
            <person name="Wu L."/>
            <person name="Xiao J."/>
            <person name="Feng Y."/>
            <person name="Chen Y."/>
            <person name="Sun X."/>
            <person name="Zhang Y."/>
            <person name="Marsh G.A."/>
            <person name="Crameri G."/>
            <person name="Broder C.C."/>
            <person name="Frey K.G."/>
            <person name="Wang L.F."/>
            <person name="Wang J."/>
        </authorList>
    </citation>
    <scope>NUCLEOTIDE SEQUENCE [LARGE SCALE GENOMIC DNA]</scope>
</reference>
<keyword evidence="2" id="KW-1185">Reference proteome</keyword>
<name>L5L2X5_PTEAL</name>
<proteinExistence type="predicted"/>
<dbReference type="InterPro" id="IPR042426">
    <property type="entry name" value="CDPF1"/>
</dbReference>
<protein>
    <recommendedName>
        <fullName evidence="3">Cysteine-rich DPF motif domain-containing protein 1</fullName>
    </recommendedName>
</protein>